<protein>
    <submittedName>
        <fullName evidence="3">PH domain-containing protein</fullName>
    </submittedName>
</protein>
<dbReference type="WBParaSite" id="BXY_1290400.1">
    <property type="protein sequence ID" value="BXY_1290400.1"/>
    <property type="gene ID" value="BXY_1290400"/>
</dbReference>
<evidence type="ECO:0000313" key="2">
    <source>
        <dbReference type="Proteomes" id="UP000095284"/>
    </source>
</evidence>
<proteinExistence type="predicted"/>
<name>A0A1I7SIN3_BURXY</name>
<keyword evidence="1" id="KW-0175">Coiled coil</keyword>
<evidence type="ECO:0000256" key="1">
    <source>
        <dbReference type="SAM" id="Coils"/>
    </source>
</evidence>
<feature type="coiled-coil region" evidence="1">
    <location>
        <begin position="23"/>
        <end position="71"/>
    </location>
</feature>
<organism evidence="2 3">
    <name type="scientific">Bursaphelenchus xylophilus</name>
    <name type="common">Pinewood nematode worm</name>
    <name type="synonym">Aphelenchoides xylophilus</name>
    <dbReference type="NCBI Taxonomy" id="6326"/>
    <lineage>
        <taxon>Eukaryota</taxon>
        <taxon>Metazoa</taxon>
        <taxon>Ecdysozoa</taxon>
        <taxon>Nematoda</taxon>
        <taxon>Chromadorea</taxon>
        <taxon>Rhabditida</taxon>
        <taxon>Tylenchina</taxon>
        <taxon>Tylenchomorpha</taxon>
        <taxon>Aphelenchoidea</taxon>
        <taxon>Aphelenchoididae</taxon>
        <taxon>Bursaphelenchus</taxon>
    </lineage>
</organism>
<accession>A0A1I7SIN3</accession>
<sequence>FLSIGRNETNEWLETLMQLSGASDALEKSVKELEPKMQSLERDVYPKIVELQRWESQWRKVEDEMDDQQKMHLTNEGYTFLNHNQMKRIYSSPCKCRICEKRE</sequence>
<dbReference type="AlphaFoldDB" id="A0A1I7SIN3"/>
<reference evidence="3" key="1">
    <citation type="submission" date="2016-11" db="UniProtKB">
        <authorList>
            <consortium name="WormBaseParasite"/>
        </authorList>
    </citation>
    <scope>IDENTIFICATION</scope>
</reference>
<dbReference type="Proteomes" id="UP000095284">
    <property type="component" value="Unplaced"/>
</dbReference>
<evidence type="ECO:0000313" key="3">
    <source>
        <dbReference type="WBParaSite" id="BXY_1290400.1"/>
    </source>
</evidence>